<evidence type="ECO:0000256" key="12">
    <source>
        <dbReference type="SAM" id="Phobius"/>
    </source>
</evidence>
<evidence type="ECO:0000256" key="9">
    <source>
        <dbReference type="ARBA" id="ARBA00023170"/>
    </source>
</evidence>
<organism evidence="15 16">
    <name type="scientific">Crotalus adamanteus</name>
    <name type="common">Eastern diamondback rattlesnake</name>
    <dbReference type="NCBI Taxonomy" id="8729"/>
    <lineage>
        <taxon>Eukaryota</taxon>
        <taxon>Metazoa</taxon>
        <taxon>Chordata</taxon>
        <taxon>Craniata</taxon>
        <taxon>Vertebrata</taxon>
        <taxon>Euteleostomi</taxon>
        <taxon>Lepidosauria</taxon>
        <taxon>Squamata</taxon>
        <taxon>Bifurcata</taxon>
        <taxon>Unidentata</taxon>
        <taxon>Episquamata</taxon>
        <taxon>Toxicofera</taxon>
        <taxon>Serpentes</taxon>
        <taxon>Colubroidea</taxon>
        <taxon>Viperidae</taxon>
        <taxon>Crotalinae</taxon>
        <taxon>Crotalus</taxon>
    </lineage>
</organism>
<evidence type="ECO:0000256" key="6">
    <source>
        <dbReference type="ARBA" id="ARBA00022989"/>
    </source>
</evidence>
<dbReference type="FunFam" id="2.10.50.30:FF:000002">
    <property type="entry name" value="Vomeronasal 2 receptor, h1"/>
    <property type="match status" value="1"/>
</dbReference>
<feature type="transmembrane region" description="Helical" evidence="12">
    <location>
        <begin position="688"/>
        <end position="713"/>
    </location>
</feature>
<dbReference type="FunFam" id="3.40.50.2300:FF:000024">
    <property type="entry name" value="Vomeronasal 2, receptor 73"/>
    <property type="match status" value="1"/>
</dbReference>
<dbReference type="Gene3D" id="3.40.50.2300">
    <property type="match status" value="2"/>
</dbReference>
<feature type="transmembrane region" description="Helical" evidence="12">
    <location>
        <begin position="812"/>
        <end position="832"/>
    </location>
</feature>
<feature type="domain" description="G-protein coupled receptors family 3 profile" evidence="14">
    <location>
        <begin position="618"/>
        <end position="882"/>
    </location>
</feature>
<dbReference type="InterPro" id="IPR000337">
    <property type="entry name" value="GPCR_3"/>
</dbReference>
<comment type="similarity">
    <text evidence="2">Belongs to the G-protein coupled receptor 3 family.</text>
</comment>
<evidence type="ECO:0000313" key="16">
    <source>
        <dbReference type="Proteomes" id="UP001474421"/>
    </source>
</evidence>
<dbReference type="Gene3D" id="2.10.50.30">
    <property type="entry name" value="GPCR, family 3, nine cysteines domain"/>
    <property type="match status" value="1"/>
</dbReference>
<feature type="chain" id="PRO_5043351300" evidence="13">
    <location>
        <begin position="30"/>
        <end position="882"/>
    </location>
</feature>
<keyword evidence="11" id="KW-0807">Transducer</keyword>
<evidence type="ECO:0000313" key="15">
    <source>
        <dbReference type="EMBL" id="KAK9398129.1"/>
    </source>
</evidence>
<feature type="transmembrane region" description="Helical" evidence="12">
    <location>
        <begin position="618"/>
        <end position="637"/>
    </location>
</feature>
<dbReference type="GO" id="GO:0005886">
    <property type="term" value="C:plasma membrane"/>
    <property type="evidence" value="ECO:0007669"/>
    <property type="project" value="UniProtKB-SubCell"/>
</dbReference>
<dbReference type="InterPro" id="IPR028082">
    <property type="entry name" value="Peripla_BP_I"/>
</dbReference>
<feature type="transmembrane region" description="Helical" evidence="12">
    <location>
        <begin position="729"/>
        <end position="750"/>
    </location>
</feature>
<name>A0AAW1B7L8_CROAD</name>
<dbReference type="InterPro" id="IPR017979">
    <property type="entry name" value="GPCR_3_CS"/>
</dbReference>
<dbReference type="Pfam" id="PF07562">
    <property type="entry name" value="NCD3G"/>
    <property type="match status" value="1"/>
</dbReference>
<dbReference type="Proteomes" id="UP001474421">
    <property type="component" value="Unassembled WGS sequence"/>
</dbReference>
<keyword evidence="7" id="KW-0297">G-protein coupled receptor</keyword>
<evidence type="ECO:0000256" key="4">
    <source>
        <dbReference type="ARBA" id="ARBA00022692"/>
    </source>
</evidence>
<evidence type="ECO:0000256" key="2">
    <source>
        <dbReference type="ARBA" id="ARBA00007242"/>
    </source>
</evidence>
<keyword evidence="6 12" id="KW-1133">Transmembrane helix</keyword>
<dbReference type="SUPFAM" id="SSF53822">
    <property type="entry name" value="Periplasmic binding protein-like I"/>
    <property type="match status" value="1"/>
</dbReference>
<comment type="caution">
    <text evidence="15">The sequence shown here is derived from an EMBL/GenBank/DDBJ whole genome shotgun (WGS) entry which is preliminary data.</text>
</comment>
<reference evidence="15 16" key="1">
    <citation type="journal article" date="2024" name="Proc. Natl. Acad. Sci. U.S.A.">
        <title>The genetic regulatory architecture and epigenomic basis for age-related changes in rattlesnake venom.</title>
        <authorList>
            <person name="Hogan M.P."/>
            <person name="Holding M.L."/>
            <person name="Nystrom G.S."/>
            <person name="Colston T.J."/>
            <person name="Bartlett D.A."/>
            <person name="Mason A.J."/>
            <person name="Ellsworth S.A."/>
            <person name="Rautsaw R.M."/>
            <person name="Lawrence K.C."/>
            <person name="Strickland J.L."/>
            <person name="He B."/>
            <person name="Fraser P."/>
            <person name="Margres M.J."/>
            <person name="Gilbert D.M."/>
            <person name="Gibbs H.L."/>
            <person name="Parkinson C.L."/>
            <person name="Rokyta D.R."/>
        </authorList>
    </citation>
    <scope>NUCLEOTIDE SEQUENCE [LARGE SCALE GENOMIC DNA]</scope>
    <source>
        <strain evidence="15">DRR0105</strain>
    </source>
</reference>
<dbReference type="PANTHER" id="PTHR24061:SF599">
    <property type="entry name" value="G-PROTEIN COUPLED RECEPTORS FAMILY 3 PROFILE DOMAIN-CONTAINING PROTEIN"/>
    <property type="match status" value="1"/>
</dbReference>
<dbReference type="PRINTS" id="PR00248">
    <property type="entry name" value="GPCRMGR"/>
</dbReference>
<keyword evidence="16" id="KW-1185">Reference proteome</keyword>
<feature type="transmembrane region" description="Helical" evidence="12">
    <location>
        <begin position="844"/>
        <end position="867"/>
    </location>
</feature>
<dbReference type="InterPro" id="IPR001828">
    <property type="entry name" value="ANF_lig-bd_rcpt"/>
</dbReference>
<protein>
    <submittedName>
        <fullName evidence="15">Type-2 vomeronasal receptor</fullName>
    </submittedName>
</protein>
<evidence type="ECO:0000256" key="10">
    <source>
        <dbReference type="ARBA" id="ARBA00023180"/>
    </source>
</evidence>
<dbReference type="InterPro" id="IPR011500">
    <property type="entry name" value="GPCR_3_9-Cys_dom"/>
</dbReference>
<evidence type="ECO:0000256" key="13">
    <source>
        <dbReference type="SAM" id="SignalP"/>
    </source>
</evidence>
<evidence type="ECO:0000256" key="5">
    <source>
        <dbReference type="ARBA" id="ARBA00022729"/>
    </source>
</evidence>
<keyword evidence="5 13" id="KW-0732">Signal</keyword>
<comment type="subcellular location">
    <subcellularLocation>
        <location evidence="1">Cell membrane</location>
        <topology evidence="1">Multi-pass membrane protein</topology>
    </subcellularLocation>
</comment>
<evidence type="ECO:0000256" key="8">
    <source>
        <dbReference type="ARBA" id="ARBA00023136"/>
    </source>
</evidence>
<keyword evidence="3" id="KW-1003">Cell membrane</keyword>
<dbReference type="InterPro" id="IPR017978">
    <property type="entry name" value="GPCR_3_C"/>
</dbReference>
<evidence type="ECO:0000256" key="1">
    <source>
        <dbReference type="ARBA" id="ARBA00004651"/>
    </source>
</evidence>
<dbReference type="PROSITE" id="PS00981">
    <property type="entry name" value="G_PROTEIN_RECEP_F3_3"/>
    <property type="match status" value="1"/>
</dbReference>
<sequence length="882" mass="101209">MGRMKCKTFSQYKSIKMLFLMFLVHKVATQSCPGSDAFLVPHEWYQPGDFIIGEMVSHIQYHLYEFKFNENPSIKPYEIPTVITKFHQHVLAMAFAVKEINEDAQILPNITLGFHIYDSYDNPRMTYRTTLDLLFKSQEFVPNYKCDSQKYLMAIIGGLDFDTSFYIAEITGFFKIPQLTYGSLAQEEFETSKRSSLYFMVPKEDHQYIGIIQLLHHFKWTWIGIFSVGNNNGENFLQKMQFLLSENGICSSFIQRLSQVYLENFPEVYQTISIISWNWINSKTNAFLVYGEALTIIWLRIVTFMVDPESREIALFRKVWIMTAQIDFILSGFQISWDLQMFHGAISFTPHSRAVIGFKEFLQTINPLSVYRDGFLQDVWEQSFDCSFPKPELQRIHSRKCTGEMKLENLPAPVFEMEMTGQSYSIYNAVYAVTHALQALYNLRFNRKTATMHKEFDLPNLQSWQLHSFLHGISFNNSAGERVFLNEKGEATGGFDITNLITFPNRSFERVRVGKMDSSSPKGNELFIDEDVIVWHTSFNQVLPISRCNNPCFTGYWKKGIEGEQFCCYDCVPCPEGKISNQNDMDDCFECSEDHYSNEEKNGCILKAMVFLTFEETLGIGLAAEALGFFFLTFWVLGTFIKHRDTPIVKANNRSITYTLLVSLQLCFLSSFFFLSQPGKVTCLLRQSTFGITFSVAISSVLAKTITVVVAFMATKPGSQMKRWVGKRLAFCTVLSCSLFQVFICILWLLTSPPFPELDMHSELKEMILQCNEGSAFFFFSVLGYMGVLAIASFIVAFLARKLPDTFNEAKFITFSMLAFCSVWISFFPAYLSTKGKAMVAVEVFSILSSSAALVGCIFLPKCYIIVFRPQLNLREQLTKRN</sequence>
<feature type="transmembrane region" description="Helical" evidence="12">
    <location>
        <begin position="658"/>
        <end position="676"/>
    </location>
</feature>
<dbReference type="Pfam" id="PF01094">
    <property type="entry name" value="ANF_receptor"/>
    <property type="match status" value="1"/>
</dbReference>
<accession>A0AAW1B7L8</accession>
<dbReference type="Pfam" id="PF00003">
    <property type="entry name" value="7tm_3"/>
    <property type="match status" value="1"/>
</dbReference>
<keyword evidence="10" id="KW-0325">Glycoprotein</keyword>
<dbReference type="InterPro" id="IPR000068">
    <property type="entry name" value="GPCR_3_Ca_sens_rcpt-rel"/>
</dbReference>
<dbReference type="PRINTS" id="PR01535">
    <property type="entry name" value="VOMERONASL2R"/>
</dbReference>
<keyword evidence="4 12" id="KW-0812">Transmembrane</keyword>
<evidence type="ECO:0000256" key="7">
    <source>
        <dbReference type="ARBA" id="ARBA00023040"/>
    </source>
</evidence>
<dbReference type="AlphaFoldDB" id="A0AAW1B7L8"/>
<dbReference type="PANTHER" id="PTHR24061">
    <property type="entry name" value="CALCIUM-SENSING RECEPTOR-RELATED"/>
    <property type="match status" value="1"/>
</dbReference>
<dbReference type="PROSITE" id="PS50259">
    <property type="entry name" value="G_PROTEIN_RECEP_F3_4"/>
    <property type="match status" value="1"/>
</dbReference>
<feature type="transmembrane region" description="Helical" evidence="12">
    <location>
        <begin position="776"/>
        <end position="800"/>
    </location>
</feature>
<keyword evidence="9 15" id="KW-0675">Receptor</keyword>
<keyword evidence="8 12" id="KW-0472">Membrane</keyword>
<dbReference type="InterPro" id="IPR038550">
    <property type="entry name" value="GPCR_3_9-Cys_sf"/>
</dbReference>
<dbReference type="InterPro" id="IPR004073">
    <property type="entry name" value="GPCR_3_vmron_rcpt_2"/>
</dbReference>
<feature type="signal peptide" evidence="13">
    <location>
        <begin position="1"/>
        <end position="29"/>
    </location>
</feature>
<proteinExistence type="inferred from homology"/>
<dbReference type="EMBL" id="JAOTOJ010000008">
    <property type="protein sequence ID" value="KAK9398129.1"/>
    <property type="molecule type" value="Genomic_DNA"/>
</dbReference>
<dbReference type="CDD" id="cd15283">
    <property type="entry name" value="7tmC_V2R_pheromone"/>
    <property type="match status" value="1"/>
</dbReference>
<dbReference type="GO" id="GO:0004930">
    <property type="term" value="F:G protein-coupled receptor activity"/>
    <property type="evidence" value="ECO:0007669"/>
    <property type="project" value="UniProtKB-KW"/>
</dbReference>
<evidence type="ECO:0000256" key="3">
    <source>
        <dbReference type="ARBA" id="ARBA00022475"/>
    </source>
</evidence>
<gene>
    <name evidence="15" type="ORF">NXF25_021490</name>
</gene>
<evidence type="ECO:0000259" key="14">
    <source>
        <dbReference type="PROSITE" id="PS50259"/>
    </source>
</evidence>
<evidence type="ECO:0000256" key="11">
    <source>
        <dbReference type="ARBA" id="ARBA00023224"/>
    </source>
</evidence>